<keyword evidence="10" id="KW-0695">RNA-directed DNA polymerase</keyword>
<dbReference type="CDD" id="cd09274">
    <property type="entry name" value="RNase_HI_RT_Ty3"/>
    <property type="match status" value="1"/>
</dbReference>
<keyword evidence="14" id="KW-1185">Reference proteome</keyword>
<dbReference type="InterPro" id="IPR021109">
    <property type="entry name" value="Peptidase_aspartic_dom_sf"/>
</dbReference>
<sequence>EDTLAEEFYQLSLNALSTVDKSRCIKLRALVGNKVMLLLLDSGSSHSIISTDFVQQAGLCCTPTTAKQVKLPSGEILKTSSQVTDLSWWCQGHTLVTSFQVLDMAPYDAILGYDWLSAHSPMICDWENRTIEFQYKNQSIMLKGVPSTPVQLAAITPEQLWKATKGNDIWAFAVVETPPVTHVSDVPPAVQSLLSQFQDVFQEPTTLPPARSYYHAIPLIPGAVPVNSRPYRYSPLHKSEIEQQVKQLLQASLITHSHSPFASPVLLDGTWRFCVDYRKLNDLTIKNKFPLPVIEEILDEFAGAHYFTKLDMRSGYHQVRMLEQDEYKTAFKTHHGHYQFKVMPFGLTNAPATFQCIMNEVLQPFLRKFVLVFLDDILIYSPTWDQHLTHISQCGIFGAYHFKTTAMQRWPTPTSVTELRGFLGLTNYYRRFVKNYGIIAKPLTQLLHKNQFQWSQEGDQAFHKLKEALTHTPVLALPDFIEPFTIETDACGDGIGAVLMQQGRPIAFLSKALSVKHLALSIYEKEFLAIILAVEKWRQYLQRQEFVIKTDHQSVLLE</sequence>
<dbReference type="InterPro" id="IPR043128">
    <property type="entry name" value="Rev_trsase/Diguanyl_cyclase"/>
</dbReference>
<accession>A0AAQ3PTH4</accession>
<evidence type="ECO:0000313" key="13">
    <source>
        <dbReference type="EMBL" id="WVZ52821.1"/>
    </source>
</evidence>
<dbReference type="InterPro" id="IPR043502">
    <property type="entry name" value="DNA/RNA_pol_sf"/>
</dbReference>
<dbReference type="GO" id="GO:0003723">
    <property type="term" value="F:RNA binding"/>
    <property type="evidence" value="ECO:0007669"/>
    <property type="project" value="UniProtKB-KW"/>
</dbReference>
<evidence type="ECO:0000256" key="1">
    <source>
        <dbReference type="ARBA" id="ARBA00022670"/>
    </source>
</evidence>
<dbReference type="InterPro" id="IPR001969">
    <property type="entry name" value="Aspartic_peptidase_AS"/>
</dbReference>
<dbReference type="Gene3D" id="3.30.70.270">
    <property type="match status" value="2"/>
</dbReference>
<evidence type="ECO:0000256" key="4">
    <source>
        <dbReference type="ARBA" id="ARBA00022722"/>
    </source>
</evidence>
<dbReference type="PANTHER" id="PTHR37984:SF5">
    <property type="entry name" value="PROTEIN NYNRIN-LIKE"/>
    <property type="match status" value="1"/>
</dbReference>
<organism evidence="13 14">
    <name type="scientific">Paspalum notatum var. saurae</name>
    <dbReference type="NCBI Taxonomy" id="547442"/>
    <lineage>
        <taxon>Eukaryota</taxon>
        <taxon>Viridiplantae</taxon>
        <taxon>Streptophyta</taxon>
        <taxon>Embryophyta</taxon>
        <taxon>Tracheophyta</taxon>
        <taxon>Spermatophyta</taxon>
        <taxon>Magnoliopsida</taxon>
        <taxon>Liliopsida</taxon>
        <taxon>Poales</taxon>
        <taxon>Poaceae</taxon>
        <taxon>PACMAD clade</taxon>
        <taxon>Panicoideae</taxon>
        <taxon>Andropogonodae</taxon>
        <taxon>Paspaleae</taxon>
        <taxon>Paspalinae</taxon>
        <taxon>Paspalum</taxon>
    </lineage>
</organism>
<evidence type="ECO:0000256" key="6">
    <source>
        <dbReference type="ARBA" id="ARBA00022801"/>
    </source>
</evidence>
<evidence type="ECO:0000259" key="12">
    <source>
        <dbReference type="PROSITE" id="PS50878"/>
    </source>
</evidence>
<evidence type="ECO:0000256" key="2">
    <source>
        <dbReference type="ARBA" id="ARBA00022679"/>
    </source>
</evidence>
<dbReference type="Pfam" id="PF00078">
    <property type="entry name" value="RVT_1"/>
    <property type="match status" value="1"/>
</dbReference>
<evidence type="ECO:0000256" key="5">
    <source>
        <dbReference type="ARBA" id="ARBA00022759"/>
    </source>
</evidence>
<proteinExistence type="predicted"/>
<evidence type="ECO:0000313" key="14">
    <source>
        <dbReference type="Proteomes" id="UP001341281"/>
    </source>
</evidence>
<evidence type="ECO:0000256" key="10">
    <source>
        <dbReference type="ARBA" id="ARBA00022918"/>
    </source>
</evidence>
<dbReference type="Gene3D" id="3.10.20.370">
    <property type="match status" value="1"/>
</dbReference>
<keyword evidence="7" id="KW-0460">Magnesium</keyword>
<keyword evidence="2" id="KW-0808">Transferase</keyword>
<dbReference type="GO" id="GO:0003964">
    <property type="term" value="F:RNA-directed DNA polymerase activity"/>
    <property type="evidence" value="ECO:0007669"/>
    <property type="project" value="UniProtKB-KW"/>
</dbReference>
<dbReference type="SUPFAM" id="SSF50630">
    <property type="entry name" value="Acid proteases"/>
    <property type="match status" value="1"/>
</dbReference>
<keyword evidence="11" id="KW-0511">Multifunctional enzyme</keyword>
<dbReference type="InterPro" id="IPR000477">
    <property type="entry name" value="RT_dom"/>
</dbReference>
<keyword evidence="5" id="KW-0255">Endonuclease</keyword>
<keyword evidence="9" id="KW-0229">DNA integration</keyword>
<dbReference type="InterPro" id="IPR041577">
    <property type="entry name" value="RT_RNaseH_2"/>
</dbReference>
<dbReference type="InterPro" id="IPR050951">
    <property type="entry name" value="Retrovirus_Pol_polyprotein"/>
</dbReference>
<dbReference type="CDD" id="cd00303">
    <property type="entry name" value="retropepsin_like"/>
    <property type="match status" value="1"/>
</dbReference>
<dbReference type="Gene3D" id="3.10.10.10">
    <property type="entry name" value="HIV Type 1 Reverse Transcriptase, subunit A, domain 1"/>
    <property type="match status" value="1"/>
</dbReference>
<reference evidence="13 14" key="1">
    <citation type="submission" date="2024-02" db="EMBL/GenBank/DDBJ databases">
        <title>High-quality chromosome-scale genome assembly of Pensacola bahiagrass (Paspalum notatum Flugge var. saurae).</title>
        <authorList>
            <person name="Vega J.M."/>
            <person name="Podio M."/>
            <person name="Orjuela J."/>
            <person name="Siena L.A."/>
            <person name="Pessino S.C."/>
            <person name="Combes M.C."/>
            <person name="Mariac C."/>
            <person name="Albertini E."/>
            <person name="Pupilli F."/>
            <person name="Ortiz J.P.A."/>
            <person name="Leblanc O."/>
        </authorList>
    </citation>
    <scope>NUCLEOTIDE SEQUENCE [LARGE SCALE GENOMIC DNA]</scope>
    <source>
        <strain evidence="13">R1</strain>
        <tissue evidence="13">Leaf</tissue>
    </source>
</reference>
<dbReference type="PROSITE" id="PS00141">
    <property type="entry name" value="ASP_PROTEASE"/>
    <property type="match status" value="1"/>
</dbReference>
<keyword evidence="4" id="KW-0540">Nuclease</keyword>
<dbReference type="FunFam" id="3.10.10.10:FF:000007">
    <property type="entry name" value="Retrovirus-related Pol polyprotein from transposon 17.6-like Protein"/>
    <property type="match status" value="1"/>
</dbReference>
<dbReference type="AlphaFoldDB" id="A0AAQ3PTH4"/>
<name>A0AAQ3PTH4_PASNO</name>
<gene>
    <name evidence="13" type="ORF">U9M48_003843</name>
</gene>
<dbReference type="GO" id="GO:0015074">
    <property type="term" value="P:DNA integration"/>
    <property type="evidence" value="ECO:0007669"/>
    <property type="project" value="UniProtKB-KW"/>
</dbReference>
<feature type="non-terminal residue" evidence="13">
    <location>
        <position position="558"/>
    </location>
</feature>
<dbReference type="GO" id="GO:0006508">
    <property type="term" value="P:proteolysis"/>
    <property type="evidence" value="ECO:0007669"/>
    <property type="project" value="UniProtKB-KW"/>
</dbReference>
<dbReference type="SUPFAM" id="SSF56672">
    <property type="entry name" value="DNA/RNA polymerases"/>
    <property type="match status" value="1"/>
</dbReference>
<dbReference type="Gene3D" id="2.40.70.10">
    <property type="entry name" value="Acid Proteases"/>
    <property type="match status" value="1"/>
</dbReference>
<dbReference type="GO" id="GO:0004519">
    <property type="term" value="F:endonuclease activity"/>
    <property type="evidence" value="ECO:0007669"/>
    <property type="project" value="UniProtKB-KW"/>
</dbReference>
<evidence type="ECO:0000256" key="9">
    <source>
        <dbReference type="ARBA" id="ARBA00022908"/>
    </source>
</evidence>
<dbReference type="GO" id="GO:0004190">
    <property type="term" value="F:aspartic-type endopeptidase activity"/>
    <property type="evidence" value="ECO:0007669"/>
    <property type="project" value="InterPro"/>
</dbReference>
<keyword evidence="3" id="KW-0548">Nucleotidyltransferase</keyword>
<dbReference type="PANTHER" id="PTHR37984">
    <property type="entry name" value="PROTEIN CBG26694"/>
    <property type="match status" value="1"/>
</dbReference>
<dbReference type="Proteomes" id="UP001341281">
    <property type="component" value="Chromosome 01"/>
</dbReference>
<evidence type="ECO:0000256" key="8">
    <source>
        <dbReference type="ARBA" id="ARBA00022884"/>
    </source>
</evidence>
<keyword evidence="8" id="KW-0694">RNA-binding</keyword>
<dbReference type="Pfam" id="PF08284">
    <property type="entry name" value="RVP_2"/>
    <property type="match status" value="1"/>
</dbReference>
<keyword evidence="6" id="KW-0378">Hydrolase</keyword>
<keyword evidence="1" id="KW-0645">Protease</keyword>
<protein>
    <recommendedName>
        <fullName evidence="12">Reverse transcriptase domain-containing protein</fullName>
    </recommendedName>
</protein>
<feature type="domain" description="Reverse transcriptase" evidence="12">
    <location>
        <begin position="238"/>
        <end position="427"/>
    </location>
</feature>
<evidence type="ECO:0000256" key="3">
    <source>
        <dbReference type="ARBA" id="ARBA00022695"/>
    </source>
</evidence>
<dbReference type="EMBL" id="CP144745">
    <property type="protein sequence ID" value="WVZ52821.1"/>
    <property type="molecule type" value="Genomic_DNA"/>
</dbReference>
<dbReference type="CDD" id="cd01647">
    <property type="entry name" value="RT_LTR"/>
    <property type="match status" value="1"/>
</dbReference>
<evidence type="ECO:0000256" key="11">
    <source>
        <dbReference type="ARBA" id="ARBA00023268"/>
    </source>
</evidence>
<evidence type="ECO:0000256" key="7">
    <source>
        <dbReference type="ARBA" id="ARBA00022842"/>
    </source>
</evidence>
<dbReference type="FunFam" id="3.30.70.270:FF:000020">
    <property type="entry name" value="Transposon Tf2-6 polyprotein-like Protein"/>
    <property type="match status" value="1"/>
</dbReference>
<dbReference type="PROSITE" id="PS50878">
    <property type="entry name" value="RT_POL"/>
    <property type="match status" value="1"/>
</dbReference>
<dbReference type="Pfam" id="PF17919">
    <property type="entry name" value="RT_RNaseH_2"/>
    <property type="match status" value="1"/>
</dbReference>